<dbReference type="Pfam" id="PF04175">
    <property type="entry name" value="DUF406"/>
    <property type="match status" value="1"/>
</dbReference>
<comment type="caution">
    <text evidence="2">The sequence shown here is derived from an EMBL/GenBank/DDBJ whole genome shotgun (WGS) entry which is preliminary data.</text>
</comment>
<dbReference type="AlphaFoldDB" id="A9DH00"/>
<evidence type="ECO:0008006" key="4">
    <source>
        <dbReference type="Google" id="ProtNLM"/>
    </source>
</evidence>
<dbReference type="EMBL" id="ABIC01000046">
    <property type="protein sequence ID" value="EDP99248.1"/>
    <property type="molecule type" value="Genomic_DNA"/>
</dbReference>
<dbReference type="STRING" id="314608.KT99_11700"/>
<evidence type="ECO:0000256" key="1">
    <source>
        <dbReference type="ARBA" id="ARBA00006201"/>
    </source>
</evidence>
<dbReference type="PANTHER" id="PTHR38769:SF1">
    <property type="entry name" value="UPF0381 PROTEIN YFCZ-RELATED"/>
    <property type="match status" value="1"/>
</dbReference>
<accession>A9DH00</accession>
<dbReference type="Gene3D" id="3.30.70.860">
    <property type="match status" value="1"/>
</dbReference>
<evidence type="ECO:0000313" key="3">
    <source>
        <dbReference type="Proteomes" id="UP000005839"/>
    </source>
</evidence>
<dbReference type="InterPro" id="IPR035571">
    <property type="entry name" value="UPF0234-like_C"/>
</dbReference>
<dbReference type="PANTHER" id="PTHR38769">
    <property type="entry name" value="UPF0381 PROTEIN YFCZ-RELATED"/>
    <property type="match status" value="1"/>
</dbReference>
<organism evidence="2 3">
    <name type="scientific">Shewanella benthica KT99</name>
    <dbReference type="NCBI Taxonomy" id="314608"/>
    <lineage>
        <taxon>Bacteria</taxon>
        <taxon>Pseudomonadati</taxon>
        <taxon>Pseudomonadota</taxon>
        <taxon>Gammaproteobacteria</taxon>
        <taxon>Alteromonadales</taxon>
        <taxon>Shewanellaceae</taxon>
        <taxon>Shewanella</taxon>
    </lineage>
</organism>
<name>A9DH00_9GAMM</name>
<protein>
    <recommendedName>
        <fullName evidence="4">DUF406 family protein</fullName>
    </recommendedName>
</protein>
<gene>
    <name evidence="2" type="ORF">KT99_11700</name>
</gene>
<comment type="similarity">
    <text evidence="1">Belongs to the UPF0381 family.</text>
</comment>
<reference evidence="2 3" key="1">
    <citation type="submission" date="2007-10" db="EMBL/GenBank/DDBJ databases">
        <authorList>
            <person name="Yayanos A."/>
            <person name="Ferriera S."/>
            <person name="Johnson J."/>
            <person name="Kravitz S."/>
            <person name="Halpern A."/>
            <person name="Remington K."/>
            <person name="Beeson K."/>
            <person name="Tran B."/>
            <person name="Rogers Y.-H."/>
            <person name="Friedman R."/>
            <person name="Venter J.C."/>
        </authorList>
    </citation>
    <scope>NUCLEOTIDE SEQUENCE [LARGE SCALE GENOMIC DNA]</scope>
    <source>
        <strain evidence="2 3">KT99</strain>
    </source>
</reference>
<proteinExistence type="inferred from homology"/>
<evidence type="ECO:0000313" key="2">
    <source>
        <dbReference type="EMBL" id="EDP99248.1"/>
    </source>
</evidence>
<dbReference type="GO" id="GO:0005829">
    <property type="term" value="C:cytosol"/>
    <property type="evidence" value="ECO:0007669"/>
    <property type="project" value="TreeGrafter"/>
</dbReference>
<dbReference type="Proteomes" id="UP000005839">
    <property type="component" value="Unassembled WGS sequence"/>
</dbReference>
<sequence>MLNYVYLREKCSMKNIQNAQSRLVNDTCNDCGSYADIGAVIDEHDRQLVVNFSGAEAQSESELLRDKVQARFDNVSVELISVESGISLTIDFAFSAEKMIFQLENSI</sequence>
<keyword evidence="3" id="KW-1185">Reference proteome</keyword>
<dbReference type="InterPro" id="IPR005272">
    <property type="entry name" value="DUF406"/>
</dbReference>